<dbReference type="Proteomes" id="UP000192360">
    <property type="component" value="Unassembled WGS sequence"/>
</dbReference>
<proteinExistence type="predicted"/>
<dbReference type="RefSeq" id="WP_084060534.1">
    <property type="nucleotide sequence ID" value="NZ_FWXO01000001.1"/>
</dbReference>
<gene>
    <name evidence="1" type="ORF">SAMN05660703_1273</name>
</gene>
<keyword evidence="2" id="KW-1185">Reference proteome</keyword>
<dbReference type="OrthoDB" id="966030at2"/>
<evidence type="ECO:0000313" key="1">
    <source>
        <dbReference type="EMBL" id="SMC44700.1"/>
    </source>
</evidence>
<evidence type="ECO:0000313" key="2">
    <source>
        <dbReference type="Proteomes" id="UP000192360"/>
    </source>
</evidence>
<dbReference type="AlphaFoldDB" id="A0A1W1Z8C9"/>
<reference evidence="1 2" key="1">
    <citation type="submission" date="2017-04" db="EMBL/GenBank/DDBJ databases">
        <authorList>
            <person name="Afonso C.L."/>
            <person name="Miller P.J."/>
            <person name="Scott M.A."/>
            <person name="Spackman E."/>
            <person name="Goraichik I."/>
            <person name="Dimitrov K.M."/>
            <person name="Suarez D.L."/>
            <person name="Swayne D.E."/>
        </authorList>
    </citation>
    <scope>NUCLEOTIDE SEQUENCE [LARGE SCALE GENOMIC DNA]</scope>
    <source>
        <strain evidence="1 2">DSM 21164</strain>
    </source>
</reference>
<name>A0A1W1Z8C9_9FLAO</name>
<dbReference type="PROSITE" id="PS51257">
    <property type="entry name" value="PROKAR_LIPOPROTEIN"/>
    <property type="match status" value="1"/>
</dbReference>
<evidence type="ECO:0008006" key="3">
    <source>
        <dbReference type="Google" id="ProtNLM"/>
    </source>
</evidence>
<organism evidence="1 2">
    <name type="scientific">Cellulophaga tyrosinoxydans</name>
    <dbReference type="NCBI Taxonomy" id="504486"/>
    <lineage>
        <taxon>Bacteria</taxon>
        <taxon>Pseudomonadati</taxon>
        <taxon>Bacteroidota</taxon>
        <taxon>Flavobacteriia</taxon>
        <taxon>Flavobacteriales</taxon>
        <taxon>Flavobacteriaceae</taxon>
        <taxon>Cellulophaga</taxon>
    </lineage>
</organism>
<sequence>MKNLVFTRIKPFLFCLITLIISSCYESEYSQLVKEELGKETVNDSLFLGLKFGIKKQDFFDKCWELNNKRIIGHSASNNFVKYQLPTKKKDSTVSDINMLFYGIFNEEKIMTGMDLKFYYESWALWNKFYHADQLLPVIKDSLLHWYPGNDFVLVPIKKNQKKVLVKIDGNRRIIIEPLENNKEINARIDDLRYIID</sequence>
<protein>
    <recommendedName>
        <fullName evidence="3">Lipoprotein</fullName>
    </recommendedName>
</protein>
<dbReference type="STRING" id="504486.SAMN05660703_1273"/>
<accession>A0A1W1Z8C9</accession>
<dbReference type="EMBL" id="FWXO01000001">
    <property type="protein sequence ID" value="SMC44700.1"/>
    <property type="molecule type" value="Genomic_DNA"/>
</dbReference>